<keyword evidence="3" id="KW-1185">Reference proteome</keyword>
<sequence length="263" mass="27389">MSEPTVLFARADGVATVTLNRPATLNSFTVEMHAALADALSAIASDDTIRCTLITGAGRGFCAGQDLNDRAVAPGEDAPNIGESIERRYNPMVRAVRGLRMPVICAVNGVAAGAGANLALACDIVLAARSARFIQAFCKIGLVPDSGGTWTLPRLVGPARAAALMMLGEAVSAEQAAEWGMIWKAVDDDTLMTEATALARHLAGQPTTGLALIKRALAASAGNTLDEQLDLERDLQTLAGGTADYAEGVRAFLDKRPPAFTGR</sequence>
<comment type="similarity">
    <text evidence="1">Belongs to the enoyl-CoA hydratase/isomerase family.</text>
</comment>
<dbReference type="FunFam" id="3.90.226.10:FF:000071">
    <property type="entry name" value="Putative enoyl-CoA hydratase PaaB"/>
    <property type="match status" value="1"/>
</dbReference>
<comment type="caution">
    <text evidence="2">The sequence shown here is derived from an EMBL/GenBank/DDBJ whole genome shotgun (WGS) entry which is preliminary data.</text>
</comment>
<dbReference type="EMBL" id="JACIGI010000006">
    <property type="protein sequence ID" value="MBB4285325.1"/>
    <property type="molecule type" value="Genomic_DNA"/>
</dbReference>
<name>A0A7W6RZ08_9PROT</name>
<dbReference type="InterPro" id="IPR014748">
    <property type="entry name" value="Enoyl-CoA_hydra_C"/>
</dbReference>
<dbReference type="SUPFAM" id="SSF52096">
    <property type="entry name" value="ClpP/crotonase"/>
    <property type="match status" value="1"/>
</dbReference>
<evidence type="ECO:0000313" key="2">
    <source>
        <dbReference type="EMBL" id="MBB4285325.1"/>
    </source>
</evidence>
<dbReference type="Gene3D" id="3.90.226.10">
    <property type="entry name" value="2-enoyl-CoA Hydratase, Chain A, domain 1"/>
    <property type="match status" value="1"/>
</dbReference>
<dbReference type="InterPro" id="IPR029045">
    <property type="entry name" value="ClpP/crotonase-like_dom_sf"/>
</dbReference>
<proteinExistence type="inferred from homology"/>
<dbReference type="CDD" id="cd06558">
    <property type="entry name" value="crotonase-like"/>
    <property type="match status" value="1"/>
</dbReference>
<dbReference type="NCBIfam" id="TIGR02280">
    <property type="entry name" value="PaaB1"/>
    <property type="match status" value="1"/>
</dbReference>
<keyword evidence="2" id="KW-0413">Isomerase</keyword>
<dbReference type="EC" id="5.3.3.18" evidence="2"/>
<protein>
    <submittedName>
        <fullName evidence="2">2-(1,2-epoxy-1,2-dihydrophenyl)acetyl-CoA isomerase</fullName>
        <ecNumber evidence="2">5.3.3.18</ecNumber>
    </submittedName>
</protein>
<organism evidence="2 3">
    <name type="scientific">Roseospira goensis</name>
    <dbReference type="NCBI Taxonomy" id="391922"/>
    <lineage>
        <taxon>Bacteria</taxon>
        <taxon>Pseudomonadati</taxon>
        <taxon>Pseudomonadota</taxon>
        <taxon>Alphaproteobacteria</taxon>
        <taxon>Rhodospirillales</taxon>
        <taxon>Rhodospirillaceae</taxon>
        <taxon>Roseospira</taxon>
    </lineage>
</organism>
<accession>A0A7W6RZ08</accession>
<evidence type="ECO:0000256" key="1">
    <source>
        <dbReference type="ARBA" id="ARBA00005254"/>
    </source>
</evidence>
<dbReference type="Pfam" id="PF00378">
    <property type="entry name" value="ECH_1"/>
    <property type="match status" value="1"/>
</dbReference>
<dbReference type="InterPro" id="IPR011968">
    <property type="entry name" value="PaaB1"/>
</dbReference>
<dbReference type="GO" id="GO:0010124">
    <property type="term" value="P:phenylacetate catabolic process"/>
    <property type="evidence" value="ECO:0007669"/>
    <property type="project" value="InterPro"/>
</dbReference>
<dbReference type="Gene3D" id="1.10.12.10">
    <property type="entry name" value="Lyase 2-enoyl-coa Hydratase, Chain A, domain 2"/>
    <property type="match status" value="1"/>
</dbReference>
<dbReference type="AlphaFoldDB" id="A0A7W6RZ08"/>
<dbReference type="InterPro" id="IPR001753">
    <property type="entry name" value="Enoyl-CoA_hydra/iso"/>
</dbReference>
<dbReference type="GO" id="GO:0016853">
    <property type="term" value="F:isomerase activity"/>
    <property type="evidence" value="ECO:0007669"/>
    <property type="project" value="UniProtKB-KW"/>
</dbReference>
<gene>
    <name evidence="2" type="ORF">GGD88_001042</name>
</gene>
<dbReference type="PANTHER" id="PTHR43459">
    <property type="entry name" value="ENOYL-COA HYDRATASE"/>
    <property type="match status" value="1"/>
</dbReference>
<evidence type="ECO:0000313" key="3">
    <source>
        <dbReference type="Proteomes" id="UP000555728"/>
    </source>
</evidence>
<dbReference type="Proteomes" id="UP000555728">
    <property type="component" value="Unassembled WGS sequence"/>
</dbReference>
<reference evidence="2 3" key="1">
    <citation type="submission" date="2020-08" db="EMBL/GenBank/DDBJ databases">
        <title>Genome sequencing of Purple Non-Sulfur Bacteria from various extreme environments.</title>
        <authorList>
            <person name="Mayer M."/>
        </authorList>
    </citation>
    <scope>NUCLEOTIDE SEQUENCE [LARGE SCALE GENOMIC DNA]</scope>
    <source>
        <strain evidence="2 3">JA135</strain>
    </source>
</reference>
<dbReference type="PANTHER" id="PTHR43459:SF1">
    <property type="entry name" value="EG:BACN32G11.4 PROTEIN"/>
    <property type="match status" value="1"/>
</dbReference>
<dbReference type="RefSeq" id="WP_184432407.1">
    <property type="nucleotide sequence ID" value="NZ_JACIGI010000006.1"/>
</dbReference>